<dbReference type="PANTHER" id="PTHR47974">
    <property type="entry name" value="OS07G0415500 PROTEIN"/>
    <property type="match status" value="1"/>
</dbReference>
<comment type="subcellular location">
    <subcellularLocation>
        <location evidence="1">Membrane</location>
        <topology evidence="1">Single-pass membrane protein</topology>
    </subcellularLocation>
</comment>
<proteinExistence type="predicted"/>
<evidence type="ECO:0000259" key="6">
    <source>
        <dbReference type="PROSITE" id="PS50011"/>
    </source>
</evidence>
<evidence type="ECO:0000313" key="8">
    <source>
        <dbReference type="Proteomes" id="UP001604277"/>
    </source>
</evidence>
<keyword evidence="3" id="KW-0732">Signal</keyword>
<name>A0ABD1U7N4_9LAMI</name>
<dbReference type="GO" id="GO:0016020">
    <property type="term" value="C:membrane"/>
    <property type="evidence" value="ECO:0007669"/>
    <property type="project" value="UniProtKB-SubCell"/>
</dbReference>
<evidence type="ECO:0000313" key="7">
    <source>
        <dbReference type="EMBL" id="KAL2520580.1"/>
    </source>
</evidence>
<dbReference type="InterPro" id="IPR011009">
    <property type="entry name" value="Kinase-like_dom_sf"/>
</dbReference>
<evidence type="ECO:0000256" key="4">
    <source>
        <dbReference type="ARBA" id="ARBA00022989"/>
    </source>
</evidence>
<protein>
    <submittedName>
        <fullName evidence="7">G-type lectin S-receptor-like serine/threonine-protein kinase</fullName>
    </submittedName>
</protein>
<keyword evidence="2" id="KW-0812">Transmembrane</keyword>
<keyword evidence="4" id="KW-1133">Transmembrane helix</keyword>
<dbReference type="PANTHER" id="PTHR47974:SF19">
    <property type="entry name" value="RECEPTOR-LIKE SERINE_THREONINE-PROTEIN KINASE"/>
    <property type="match status" value="1"/>
</dbReference>
<dbReference type="AlphaFoldDB" id="A0ABD1U7N4"/>
<evidence type="ECO:0000256" key="2">
    <source>
        <dbReference type="ARBA" id="ARBA00022692"/>
    </source>
</evidence>
<keyword evidence="5" id="KW-0472">Membrane</keyword>
<organism evidence="7 8">
    <name type="scientific">Forsythia ovata</name>
    <dbReference type="NCBI Taxonomy" id="205694"/>
    <lineage>
        <taxon>Eukaryota</taxon>
        <taxon>Viridiplantae</taxon>
        <taxon>Streptophyta</taxon>
        <taxon>Embryophyta</taxon>
        <taxon>Tracheophyta</taxon>
        <taxon>Spermatophyta</taxon>
        <taxon>Magnoliopsida</taxon>
        <taxon>eudicotyledons</taxon>
        <taxon>Gunneridae</taxon>
        <taxon>Pentapetalae</taxon>
        <taxon>asterids</taxon>
        <taxon>lamiids</taxon>
        <taxon>Lamiales</taxon>
        <taxon>Oleaceae</taxon>
        <taxon>Forsythieae</taxon>
        <taxon>Forsythia</taxon>
    </lineage>
</organism>
<dbReference type="Gene3D" id="1.10.510.10">
    <property type="entry name" value="Transferase(Phosphotransferase) domain 1"/>
    <property type="match status" value="1"/>
</dbReference>
<dbReference type="PROSITE" id="PS50011">
    <property type="entry name" value="PROTEIN_KINASE_DOM"/>
    <property type="match status" value="1"/>
</dbReference>
<gene>
    <name evidence="7" type="ORF">Fot_24503</name>
</gene>
<dbReference type="PROSITE" id="PS00108">
    <property type="entry name" value="PROTEIN_KINASE_ST"/>
    <property type="match status" value="1"/>
</dbReference>
<keyword evidence="8" id="KW-1185">Reference proteome</keyword>
<dbReference type="InterPro" id="IPR000719">
    <property type="entry name" value="Prot_kinase_dom"/>
</dbReference>
<evidence type="ECO:0000256" key="5">
    <source>
        <dbReference type="ARBA" id="ARBA00023136"/>
    </source>
</evidence>
<dbReference type="EMBL" id="JBFOLJ010000007">
    <property type="protein sequence ID" value="KAL2520580.1"/>
    <property type="molecule type" value="Genomic_DNA"/>
</dbReference>
<accession>A0ABD1U7N4</accession>
<comment type="caution">
    <text evidence="7">The sequence shown here is derived from an EMBL/GenBank/DDBJ whole genome shotgun (WGS) entry which is preliminary data.</text>
</comment>
<dbReference type="Proteomes" id="UP001604277">
    <property type="component" value="Unassembled WGS sequence"/>
</dbReference>
<dbReference type="InterPro" id="IPR008271">
    <property type="entry name" value="Ser/Thr_kinase_AS"/>
</dbReference>
<dbReference type="Pfam" id="PF00069">
    <property type="entry name" value="Pkinase"/>
    <property type="match status" value="1"/>
</dbReference>
<evidence type="ECO:0000256" key="1">
    <source>
        <dbReference type="ARBA" id="ARBA00004167"/>
    </source>
</evidence>
<reference evidence="8" key="1">
    <citation type="submission" date="2024-07" db="EMBL/GenBank/DDBJ databases">
        <title>Two chromosome-level genome assemblies of Korean endemic species Abeliophyllum distichum and Forsythia ovata (Oleaceae).</title>
        <authorList>
            <person name="Jang H."/>
        </authorList>
    </citation>
    <scope>NUCLEOTIDE SEQUENCE [LARGE SCALE GENOMIC DNA]</scope>
</reference>
<feature type="domain" description="Protein kinase" evidence="6">
    <location>
        <begin position="1"/>
        <end position="159"/>
    </location>
</feature>
<sequence length="159" mass="17963">MLGIARWLSYLHEECWDCIIHSDIKPENILLDAEFCPKVADFGLAKLVGPDFSRVLTTLKGTRGYLAPKWIFRVAITAKADVYSYGMMFFEFISGRQNSEQSKDRMVKLFPSFAASVIAEDGDVLGLLDPTLDGNADVEEISKICKVACWCIHDDREKY</sequence>
<evidence type="ECO:0000256" key="3">
    <source>
        <dbReference type="ARBA" id="ARBA00022729"/>
    </source>
</evidence>
<dbReference type="SUPFAM" id="SSF56112">
    <property type="entry name" value="Protein kinase-like (PK-like)"/>
    <property type="match status" value="1"/>
</dbReference>